<dbReference type="SUPFAM" id="SSF47413">
    <property type="entry name" value="lambda repressor-like DNA-binding domains"/>
    <property type="match status" value="1"/>
</dbReference>
<evidence type="ECO:0000259" key="1">
    <source>
        <dbReference type="PROSITE" id="PS50943"/>
    </source>
</evidence>
<evidence type="ECO:0000313" key="3">
    <source>
        <dbReference type="Proteomes" id="UP000829925"/>
    </source>
</evidence>
<evidence type="ECO:0000313" key="2">
    <source>
        <dbReference type="EMBL" id="UOR07221.1"/>
    </source>
</evidence>
<dbReference type="Gene3D" id="1.10.260.40">
    <property type="entry name" value="lambda repressor-like DNA-binding domains"/>
    <property type="match status" value="1"/>
</dbReference>
<dbReference type="PROSITE" id="PS50943">
    <property type="entry name" value="HTH_CROC1"/>
    <property type="match status" value="1"/>
</dbReference>
<dbReference type="SMART" id="SM00530">
    <property type="entry name" value="HTH_XRE"/>
    <property type="match status" value="1"/>
</dbReference>
<dbReference type="RefSeq" id="WP_245096811.1">
    <property type="nucleotide sequence ID" value="NZ_CP095053.1"/>
</dbReference>
<dbReference type="Pfam" id="PF01381">
    <property type="entry name" value="HTH_3"/>
    <property type="match status" value="1"/>
</dbReference>
<dbReference type="CDD" id="cd00093">
    <property type="entry name" value="HTH_XRE"/>
    <property type="match status" value="1"/>
</dbReference>
<dbReference type="EMBL" id="CP095053">
    <property type="protein sequence ID" value="UOR07221.1"/>
    <property type="molecule type" value="Genomic_DNA"/>
</dbReference>
<name>A0A8T9T0Q7_9BACT</name>
<accession>A0A8T9T0Q7</accession>
<dbReference type="AlphaFoldDB" id="A0A8T9T0Q7"/>
<dbReference type="InterPro" id="IPR010982">
    <property type="entry name" value="Lambda_DNA-bd_dom_sf"/>
</dbReference>
<reference evidence="2 3" key="1">
    <citation type="submission" date="2022-04" db="EMBL/GenBank/DDBJ databases">
        <title>Hymenobacter sp. isolated from the air.</title>
        <authorList>
            <person name="Won M."/>
            <person name="Lee C.-M."/>
            <person name="Woen H.-Y."/>
            <person name="Kwon S.-W."/>
        </authorList>
    </citation>
    <scope>NUCLEOTIDE SEQUENCE [LARGE SCALE GENOMIC DNA]</scope>
    <source>
        <strain evidence="3">5413 J-13</strain>
    </source>
</reference>
<gene>
    <name evidence="2" type="ORF">MUN82_09000</name>
</gene>
<dbReference type="Proteomes" id="UP000829925">
    <property type="component" value="Chromosome"/>
</dbReference>
<sequence>METTIGKRLQLVRQAKKLSVEALADILGVKASAVYGLQKDHNKPSFDTIAALTDAFPDISMQWLIHGKGEMLRDGKNLTPVVDAPTRPAPIATQPGQVDFVQRYITRLENDLDAAAEREAYYQARIQELLGKPLGNHSAAPELDNLYLERTPIGFGAVAAKAPQRGGVVRSMYGVSSTVAVTLPYAMSL</sequence>
<organism evidence="2 3">
    <name type="scientific">Hymenobacter aerilatus</name>
    <dbReference type="NCBI Taxonomy" id="2932251"/>
    <lineage>
        <taxon>Bacteria</taxon>
        <taxon>Pseudomonadati</taxon>
        <taxon>Bacteroidota</taxon>
        <taxon>Cytophagia</taxon>
        <taxon>Cytophagales</taxon>
        <taxon>Hymenobacteraceae</taxon>
        <taxon>Hymenobacter</taxon>
    </lineage>
</organism>
<proteinExistence type="predicted"/>
<protein>
    <submittedName>
        <fullName evidence="2">Helix-turn-helix domain-containing protein</fullName>
    </submittedName>
</protein>
<dbReference type="KEGG" id="haei:MUN82_09000"/>
<dbReference type="GO" id="GO:0003677">
    <property type="term" value="F:DNA binding"/>
    <property type="evidence" value="ECO:0007669"/>
    <property type="project" value="InterPro"/>
</dbReference>
<keyword evidence="3" id="KW-1185">Reference proteome</keyword>
<dbReference type="InterPro" id="IPR001387">
    <property type="entry name" value="Cro/C1-type_HTH"/>
</dbReference>
<feature type="domain" description="HTH cro/C1-type" evidence="1">
    <location>
        <begin position="9"/>
        <end position="64"/>
    </location>
</feature>